<evidence type="ECO:0000313" key="3">
    <source>
        <dbReference type="Proteomes" id="UP001597362"/>
    </source>
</evidence>
<name>A0ABW4YMT2_9BACL</name>
<gene>
    <name evidence="2" type="ORF">ACFSJH_14355</name>
</gene>
<proteinExistence type="predicted"/>
<dbReference type="EMBL" id="JBHUHO010000032">
    <property type="protein sequence ID" value="MFD2116907.1"/>
    <property type="molecule type" value="Genomic_DNA"/>
</dbReference>
<dbReference type="RefSeq" id="WP_377773521.1">
    <property type="nucleotide sequence ID" value="NZ_JBHUHO010000032.1"/>
</dbReference>
<keyword evidence="3" id="KW-1185">Reference proteome</keyword>
<organism evidence="2 3">
    <name type="scientific">Paenibacillus yanchengensis</name>
    <dbReference type="NCBI Taxonomy" id="2035833"/>
    <lineage>
        <taxon>Bacteria</taxon>
        <taxon>Bacillati</taxon>
        <taxon>Bacillota</taxon>
        <taxon>Bacilli</taxon>
        <taxon>Bacillales</taxon>
        <taxon>Paenibacillaceae</taxon>
        <taxon>Paenibacillus</taxon>
    </lineage>
</organism>
<evidence type="ECO:0000256" key="1">
    <source>
        <dbReference type="SAM" id="Phobius"/>
    </source>
</evidence>
<sequence>MDEYERSPLKNGFLITLHSLLAAVLLSLFAYTPQFHKYIFSLLALYIGIRFFKHFEKLSHRIIFIVLAIILYFLCAFVYAIFLTAKAHPELFPVN</sequence>
<reference evidence="3" key="1">
    <citation type="journal article" date="2019" name="Int. J. Syst. Evol. Microbiol.">
        <title>The Global Catalogue of Microorganisms (GCM) 10K type strain sequencing project: providing services to taxonomists for standard genome sequencing and annotation.</title>
        <authorList>
            <consortium name="The Broad Institute Genomics Platform"/>
            <consortium name="The Broad Institute Genome Sequencing Center for Infectious Disease"/>
            <person name="Wu L."/>
            <person name="Ma J."/>
        </authorList>
    </citation>
    <scope>NUCLEOTIDE SEQUENCE [LARGE SCALE GENOMIC DNA]</scope>
    <source>
        <strain evidence="3">GH52</strain>
    </source>
</reference>
<evidence type="ECO:0000313" key="2">
    <source>
        <dbReference type="EMBL" id="MFD2116907.1"/>
    </source>
</evidence>
<protein>
    <submittedName>
        <fullName evidence="2">Uncharacterized protein</fullName>
    </submittedName>
</protein>
<dbReference type="Proteomes" id="UP001597362">
    <property type="component" value="Unassembled WGS sequence"/>
</dbReference>
<feature type="transmembrane region" description="Helical" evidence="1">
    <location>
        <begin position="38"/>
        <end position="55"/>
    </location>
</feature>
<comment type="caution">
    <text evidence="2">The sequence shown here is derived from an EMBL/GenBank/DDBJ whole genome shotgun (WGS) entry which is preliminary data.</text>
</comment>
<keyword evidence="1" id="KW-0812">Transmembrane</keyword>
<feature type="transmembrane region" description="Helical" evidence="1">
    <location>
        <begin position="12"/>
        <end position="32"/>
    </location>
</feature>
<feature type="transmembrane region" description="Helical" evidence="1">
    <location>
        <begin position="62"/>
        <end position="85"/>
    </location>
</feature>
<keyword evidence="1" id="KW-0472">Membrane</keyword>
<keyword evidence="1" id="KW-1133">Transmembrane helix</keyword>
<accession>A0ABW4YMT2</accession>